<evidence type="ECO:0000259" key="3">
    <source>
        <dbReference type="Pfam" id="PF15353"/>
    </source>
</evidence>
<dbReference type="Proteomes" id="UP001153269">
    <property type="component" value="Unassembled WGS sequence"/>
</dbReference>
<dbReference type="InterPro" id="IPR031947">
    <property type="entry name" value="Headcase_mid"/>
</dbReference>
<feature type="region of interest" description="Disordered" evidence="1">
    <location>
        <begin position="1"/>
        <end position="125"/>
    </location>
</feature>
<keyword evidence="2" id="KW-0812">Transmembrane</keyword>
<dbReference type="PANTHER" id="PTHR13425">
    <property type="entry name" value="HEADCASE PROTEIN"/>
    <property type="match status" value="1"/>
</dbReference>
<proteinExistence type="predicted"/>
<feature type="region of interest" description="Disordered" evidence="1">
    <location>
        <begin position="395"/>
        <end position="515"/>
    </location>
</feature>
<dbReference type="EMBL" id="CADEAL010000080">
    <property type="protein sequence ID" value="CAB1413961.1"/>
    <property type="molecule type" value="Genomic_DNA"/>
</dbReference>
<evidence type="ECO:0000256" key="2">
    <source>
        <dbReference type="SAM" id="Phobius"/>
    </source>
</evidence>
<feature type="compositionally biased region" description="Basic and acidic residues" evidence="1">
    <location>
        <begin position="395"/>
        <end position="409"/>
    </location>
</feature>
<feature type="region of interest" description="Disordered" evidence="1">
    <location>
        <begin position="162"/>
        <end position="183"/>
    </location>
</feature>
<feature type="transmembrane region" description="Helical" evidence="2">
    <location>
        <begin position="241"/>
        <end position="262"/>
    </location>
</feature>
<evidence type="ECO:0000313" key="5">
    <source>
        <dbReference type="EMBL" id="CAB1413961.1"/>
    </source>
</evidence>
<evidence type="ECO:0000259" key="4">
    <source>
        <dbReference type="Pfam" id="PF16002"/>
    </source>
</evidence>
<feature type="compositionally biased region" description="Basic residues" evidence="1">
    <location>
        <begin position="75"/>
        <end position="87"/>
    </location>
</feature>
<feature type="domain" description="Headcase N-terminal" evidence="3">
    <location>
        <begin position="292"/>
        <end position="390"/>
    </location>
</feature>
<organism evidence="5 6">
    <name type="scientific">Pleuronectes platessa</name>
    <name type="common">European plaice</name>
    <dbReference type="NCBI Taxonomy" id="8262"/>
    <lineage>
        <taxon>Eukaryota</taxon>
        <taxon>Metazoa</taxon>
        <taxon>Chordata</taxon>
        <taxon>Craniata</taxon>
        <taxon>Vertebrata</taxon>
        <taxon>Euteleostomi</taxon>
        <taxon>Actinopterygii</taxon>
        <taxon>Neopterygii</taxon>
        <taxon>Teleostei</taxon>
        <taxon>Neoteleostei</taxon>
        <taxon>Acanthomorphata</taxon>
        <taxon>Carangaria</taxon>
        <taxon>Pleuronectiformes</taxon>
        <taxon>Pleuronectoidei</taxon>
        <taxon>Pleuronectidae</taxon>
        <taxon>Pleuronectes</taxon>
    </lineage>
</organism>
<dbReference type="InterPro" id="IPR054537">
    <property type="entry name" value="HECA_N"/>
</dbReference>
<dbReference type="Pfam" id="PF16002">
    <property type="entry name" value="Headcase"/>
    <property type="match status" value="1"/>
</dbReference>
<dbReference type="PANTHER" id="PTHR13425:SF3">
    <property type="entry name" value="HEADCASE PROTEIN HOMOLOG"/>
    <property type="match status" value="1"/>
</dbReference>
<name>A0A9N7TJG3_PLEPL</name>
<evidence type="ECO:0000313" key="6">
    <source>
        <dbReference type="Proteomes" id="UP001153269"/>
    </source>
</evidence>
<evidence type="ECO:0000256" key="1">
    <source>
        <dbReference type="SAM" id="MobiDB-lite"/>
    </source>
</evidence>
<dbReference type="Pfam" id="PF15353">
    <property type="entry name" value="HECA_N"/>
    <property type="match status" value="1"/>
</dbReference>
<accession>A0A9N7TJG3</accession>
<comment type="caution">
    <text evidence="5">The sequence shown here is derived from an EMBL/GenBank/DDBJ whole genome shotgun (WGS) entry which is preliminary data.</text>
</comment>
<feature type="domain" description="Headcase middle" evidence="4">
    <location>
        <begin position="590"/>
        <end position="787"/>
    </location>
</feature>
<evidence type="ECO:0008006" key="7">
    <source>
        <dbReference type="Google" id="ProtNLM"/>
    </source>
</evidence>
<protein>
    <recommendedName>
        <fullName evidence="7">Headcase middle domain-containing protein</fullName>
    </recommendedName>
</protein>
<keyword evidence="6" id="KW-1185">Reference proteome</keyword>
<keyword evidence="2" id="KW-1133">Transmembrane helix</keyword>
<feature type="compositionally biased region" description="Basic and acidic residues" evidence="1">
    <location>
        <begin position="14"/>
        <end position="31"/>
    </location>
</feature>
<sequence length="796" mass="86396">MNLLTANGGGALPRDVRGWKKTAEQESKQETDTPSSRHRPRDRETDTDTDTDTDRDTDRDADTEVTATYRTESRRSRRANGVHRRVPPRPLVEVEKRPESRTMPNQKSSKGKRSRRTNSSGDEQENGACAAAAGAGAAAAAGAVAAAGAAAGVGGAAAGAAAAAAPRSERSSGKTRRRSSGDAGRFWGLHGSITTEGLARARGVLWPEESPAAAAGEEVKVALKQRVLGAFQGSRVKQRLVALRFMVVAFLLLLLLLLLRLLEGNTDTSPLVCALKFNFIPNRLEIQREQCQCATPLGCSLGRPIDLEKDDYQRVLCNNELCPYGNWMHLQCFYEWESSILVQFNCIGRARSWNEKQCRQNMWTKKGYDLAFRFCSCRCGQGHLKKDTDWYQVKRTQDERKKKPSERSAGRTGASGGGVGSGDGPFEEPKKSKTPGAGGGGGAGKLSHRASSQDLPRRQSVDRQNSSERGAAVGGHFPLGLPQKSPCDSPGQSPPTGFSLSPTAAPGSGGAGLRGSRQLGEFLKSAVHMDPQRKHLLVGGALSRAGGCSVGASGGGGAHLDPGSVLPLPLSFALPLHHRLTSGSGGDGTHSHPVQFLRRLDLSELLTHVPRHKLNTYHVRMEDDAQAGQGEELRRFILSALSASQRNVVNCALCHRALPVFEQFPLVDGTLFLSPSRHDEIEYDVPCHLQGRLMHLYAICVDCLEGVHKIVCIKCKSRWDGSWHQLGTMYTYDILAASPCCQARLNCKHCGKPVVDVRVGMQYFSEYSNVQQCPHCGNLDYHFVKPFSSYKVLEAY</sequence>
<reference evidence="5" key="1">
    <citation type="submission" date="2020-03" db="EMBL/GenBank/DDBJ databases">
        <authorList>
            <person name="Weist P."/>
        </authorList>
    </citation>
    <scope>NUCLEOTIDE SEQUENCE</scope>
</reference>
<dbReference type="InterPro" id="IPR026066">
    <property type="entry name" value="Headcase"/>
</dbReference>
<dbReference type="AlphaFoldDB" id="A0A9N7TJG3"/>
<feature type="compositionally biased region" description="Gly residues" evidence="1">
    <location>
        <begin position="413"/>
        <end position="423"/>
    </location>
</feature>
<gene>
    <name evidence="5" type="ORF">PLEPLA_LOCUS1664</name>
</gene>
<keyword evidence="2" id="KW-0472">Membrane</keyword>
<feature type="compositionally biased region" description="Basic and acidic residues" evidence="1">
    <location>
        <begin position="41"/>
        <end position="62"/>
    </location>
</feature>